<accession>A0A9W6WX27</accession>
<dbReference type="AlphaFoldDB" id="A0A9W6WX27"/>
<feature type="compositionally biased region" description="Polar residues" evidence="1">
    <location>
        <begin position="87"/>
        <end position="97"/>
    </location>
</feature>
<reference evidence="2" key="1">
    <citation type="submission" date="2023-04" db="EMBL/GenBank/DDBJ databases">
        <title>Phytophthora fragariaefolia NBRC 109709.</title>
        <authorList>
            <person name="Ichikawa N."/>
            <person name="Sato H."/>
            <person name="Tonouchi N."/>
        </authorList>
    </citation>
    <scope>NUCLEOTIDE SEQUENCE</scope>
    <source>
        <strain evidence="2">NBRC 109709</strain>
    </source>
</reference>
<dbReference type="EMBL" id="BSXT01000208">
    <property type="protein sequence ID" value="GMF20780.1"/>
    <property type="molecule type" value="Genomic_DNA"/>
</dbReference>
<keyword evidence="3" id="KW-1185">Reference proteome</keyword>
<evidence type="ECO:0000313" key="3">
    <source>
        <dbReference type="Proteomes" id="UP001165121"/>
    </source>
</evidence>
<name>A0A9W6WX27_9STRA</name>
<feature type="region of interest" description="Disordered" evidence="1">
    <location>
        <begin position="357"/>
        <end position="376"/>
    </location>
</feature>
<feature type="compositionally biased region" description="Basic and acidic residues" evidence="1">
    <location>
        <begin position="110"/>
        <end position="126"/>
    </location>
</feature>
<feature type="compositionally biased region" description="Basic and acidic residues" evidence="1">
    <location>
        <begin position="188"/>
        <end position="198"/>
    </location>
</feature>
<protein>
    <submittedName>
        <fullName evidence="2">Unnamed protein product</fullName>
    </submittedName>
</protein>
<evidence type="ECO:0000256" key="1">
    <source>
        <dbReference type="SAM" id="MobiDB-lite"/>
    </source>
</evidence>
<feature type="region of interest" description="Disordered" evidence="1">
    <location>
        <begin position="155"/>
        <end position="198"/>
    </location>
</feature>
<feature type="region of interest" description="Disordered" evidence="1">
    <location>
        <begin position="77"/>
        <end position="127"/>
    </location>
</feature>
<gene>
    <name evidence="2" type="ORF">Pfra01_000257100</name>
</gene>
<dbReference type="Proteomes" id="UP001165121">
    <property type="component" value="Unassembled WGS sequence"/>
</dbReference>
<dbReference type="OrthoDB" id="124855at2759"/>
<sequence>MAELASDAEGGDAAASWALPDWEQYSDRAASSFAGDWSDVEADVSLDTASSVASTEHQRVYRIQRARGELGEIHSLYTRRRQEKSSQDAASVRSSVNWPRPTPCASPRPLEQKPELKQERPVEKELLAQQSEISAELQAVRRQLSEFQDKWKKTVESRAGSDTQSSGAPTVTSSWSSPLPVEKGSQGGREEAAVQTDRDEREVAVKQWILLLTQKLQMLARKYSHEPTHNFQAATAHFAGFQSSNNDANGMSMESSLNNEETDESSSLSSWHVGRALKTAVPLGIAEQFLELEHAVACMSAAVEKHEQRQMTNFDQAVQQVQGYHHERMQRVVDESLQELKLVRGRYKKKEAQLEDELRTANTETQKWRQAATEAEHRKKFDRETLEFQLSSAKQQVR</sequence>
<proteinExistence type="predicted"/>
<feature type="compositionally biased region" description="Polar residues" evidence="1">
    <location>
        <begin position="160"/>
        <end position="177"/>
    </location>
</feature>
<feature type="region of interest" description="Disordered" evidence="1">
    <location>
        <begin position="245"/>
        <end position="264"/>
    </location>
</feature>
<evidence type="ECO:0000313" key="2">
    <source>
        <dbReference type="EMBL" id="GMF20780.1"/>
    </source>
</evidence>
<comment type="caution">
    <text evidence="2">The sequence shown here is derived from an EMBL/GenBank/DDBJ whole genome shotgun (WGS) entry which is preliminary data.</text>
</comment>
<organism evidence="2 3">
    <name type="scientific">Phytophthora fragariaefolia</name>
    <dbReference type="NCBI Taxonomy" id="1490495"/>
    <lineage>
        <taxon>Eukaryota</taxon>
        <taxon>Sar</taxon>
        <taxon>Stramenopiles</taxon>
        <taxon>Oomycota</taxon>
        <taxon>Peronosporomycetes</taxon>
        <taxon>Peronosporales</taxon>
        <taxon>Peronosporaceae</taxon>
        <taxon>Phytophthora</taxon>
    </lineage>
</organism>